<evidence type="ECO:0000313" key="3">
    <source>
        <dbReference type="Proteomes" id="UP000636960"/>
    </source>
</evidence>
<dbReference type="RefSeq" id="WP_203787483.1">
    <property type="nucleotide sequence ID" value="NZ_BOMV01000080.1"/>
</dbReference>
<reference evidence="2" key="1">
    <citation type="submission" date="2021-01" db="EMBL/GenBank/DDBJ databases">
        <title>Whole genome shotgun sequence of Actinoplanes rishiriensis NBRC 108556.</title>
        <authorList>
            <person name="Komaki H."/>
            <person name="Tamura T."/>
        </authorList>
    </citation>
    <scope>NUCLEOTIDE SEQUENCE</scope>
    <source>
        <strain evidence="2">NBRC 108556</strain>
    </source>
</reference>
<sequence length="87" mass="9170">MGLLWWNGVSFLRGRAVVVLVMSGAKRRTPVVVAREPTTAPLSAEDRQHAVTALAAMIHQWWSGGRGRSAGTVCGSDPSGGAADGRR</sequence>
<gene>
    <name evidence="2" type="ORF">Ari01nite_75650</name>
</gene>
<dbReference type="EMBL" id="BOMV01000080">
    <property type="protein sequence ID" value="GIF00101.1"/>
    <property type="molecule type" value="Genomic_DNA"/>
</dbReference>
<protein>
    <submittedName>
        <fullName evidence="2">Uncharacterized protein</fullName>
    </submittedName>
</protein>
<evidence type="ECO:0000256" key="1">
    <source>
        <dbReference type="SAM" id="MobiDB-lite"/>
    </source>
</evidence>
<keyword evidence="3" id="KW-1185">Reference proteome</keyword>
<evidence type="ECO:0000313" key="2">
    <source>
        <dbReference type="EMBL" id="GIF00101.1"/>
    </source>
</evidence>
<feature type="region of interest" description="Disordered" evidence="1">
    <location>
        <begin position="66"/>
        <end position="87"/>
    </location>
</feature>
<name>A0A919N0V0_9ACTN</name>
<dbReference type="AlphaFoldDB" id="A0A919N0V0"/>
<proteinExistence type="predicted"/>
<comment type="caution">
    <text evidence="2">The sequence shown here is derived from an EMBL/GenBank/DDBJ whole genome shotgun (WGS) entry which is preliminary data.</text>
</comment>
<dbReference type="Proteomes" id="UP000636960">
    <property type="component" value="Unassembled WGS sequence"/>
</dbReference>
<accession>A0A919N0V0</accession>
<organism evidence="2 3">
    <name type="scientific">Paractinoplanes rishiriensis</name>
    <dbReference type="NCBI Taxonomy" id="1050105"/>
    <lineage>
        <taxon>Bacteria</taxon>
        <taxon>Bacillati</taxon>
        <taxon>Actinomycetota</taxon>
        <taxon>Actinomycetes</taxon>
        <taxon>Micromonosporales</taxon>
        <taxon>Micromonosporaceae</taxon>
        <taxon>Paractinoplanes</taxon>
    </lineage>
</organism>